<dbReference type="GO" id="GO:0071986">
    <property type="term" value="C:Ragulator complex"/>
    <property type="evidence" value="ECO:0007669"/>
    <property type="project" value="TreeGrafter"/>
</dbReference>
<keyword evidence="5" id="KW-1185">Reference proteome</keyword>
<sequence length="177" mass="19818">MIQKFLNPEIRKNIQKDNNERSRNQPSNNQSGSTVVQTPSKQIGVPKENDDQPQEVSYSQMREMDNDFFKDIIDRTALKFIDVSAVGPDAKDIIFEEKDYSSQIKETNIGKSNILFGLPHLSQATNVSNLHNLLSQPVPFDSDLMNKFNSNIVSSLNNVAIKDCGDLVVTFGASLKN</sequence>
<dbReference type="GO" id="GO:0071230">
    <property type="term" value="P:cellular response to amino acid stimulus"/>
    <property type="evidence" value="ECO:0007669"/>
    <property type="project" value="TreeGrafter"/>
</dbReference>
<keyword evidence="2" id="KW-0449">Lipoprotein</keyword>
<dbReference type="GO" id="GO:0005085">
    <property type="term" value="F:guanyl-nucleotide exchange factor activity"/>
    <property type="evidence" value="ECO:0007669"/>
    <property type="project" value="TreeGrafter"/>
</dbReference>
<proteinExistence type="predicted"/>
<dbReference type="GO" id="GO:0060090">
    <property type="term" value="F:molecular adaptor activity"/>
    <property type="evidence" value="ECO:0007669"/>
    <property type="project" value="TreeGrafter"/>
</dbReference>
<dbReference type="AlphaFoldDB" id="F4PUM2"/>
<evidence type="ECO:0000256" key="1">
    <source>
        <dbReference type="ARBA" id="ARBA00022707"/>
    </source>
</evidence>
<feature type="region of interest" description="Disordered" evidence="3">
    <location>
        <begin position="1"/>
        <end position="57"/>
    </location>
</feature>
<dbReference type="PANTHER" id="PTHR13401">
    <property type="entry name" value="RAGULATOR COMPLEX PROTEIN LAMTOR1"/>
    <property type="match status" value="1"/>
</dbReference>
<reference evidence="5" key="1">
    <citation type="journal article" date="2011" name="Genome Res.">
        <title>Phylogeny-wide analysis of social amoeba genomes highlights ancient origins for complex intercellular communication.</title>
        <authorList>
            <person name="Heidel A.J."/>
            <person name="Lawal H.M."/>
            <person name="Felder M."/>
            <person name="Schilde C."/>
            <person name="Helps N.R."/>
            <person name="Tunggal B."/>
            <person name="Rivero F."/>
            <person name="John U."/>
            <person name="Schleicher M."/>
            <person name="Eichinger L."/>
            <person name="Platzer M."/>
            <person name="Noegel A.A."/>
            <person name="Schaap P."/>
            <person name="Gloeckner G."/>
        </authorList>
    </citation>
    <scope>NUCLEOTIDE SEQUENCE [LARGE SCALE GENOMIC DNA]</scope>
    <source>
        <strain evidence="5">SH3</strain>
    </source>
</reference>
<dbReference type="PANTHER" id="PTHR13401:SF2">
    <property type="entry name" value="RAGULATOR COMPLEX PROTEIN LAMTOR1"/>
    <property type="match status" value="1"/>
</dbReference>
<organism evidence="4 5">
    <name type="scientific">Cavenderia fasciculata</name>
    <name type="common">Slime mold</name>
    <name type="synonym">Dictyostelium fasciculatum</name>
    <dbReference type="NCBI Taxonomy" id="261658"/>
    <lineage>
        <taxon>Eukaryota</taxon>
        <taxon>Amoebozoa</taxon>
        <taxon>Evosea</taxon>
        <taxon>Eumycetozoa</taxon>
        <taxon>Dictyostelia</taxon>
        <taxon>Acytosteliales</taxon>
        <taxon>Cavenderiaceae</taxon>
        <taxon>Cavenderia</taxon>
    </lineage>
</organism>
<feature type="compositionally biased region" description="Polar residues" evidence="3">
    <location>
        <begin position="24"/>
        <end position="41"/>
    </location>
</feature>
<feature type="compositionally biased region" description="Basic and acidic residues" evidence="3">
    <location>
        <begin position="9"/>
        <end position="23"/>
    </location>
</feature>
<dbReference type="OMA" id="MREMDND"/>
<dbReference type="GO" id="GO:0043410">
    <property type="term" value="P:positive regulation of MAPK cascade"/>
    <property type="evidence" value="ECO:0007669"/>
    <property type="project" value="TreeGrafter"/>
</dbReference>
<dbReference type="Proteomes" id="UP000007797">
    <property type="component" value="Unassembled WGS sequence"/>
</dbReference>
<evidence type="ECO:0000313" key="4">
    <source>
        <dbReference type="EMBL" id="EGG21886.1"/>
    </source>
</evidence>
<name>F4PUM2_CACFS</name>
<keyword evidence="1" id="KW-0519">Myristate</keyword>
<gene>
    <name evidence="4" type="ORF">DFA_01772</name>
</gene>
<dbReference type="GeneID" id="14873449"/>
<evidence type="ECO:0000256" key="3">
    <source>
        <dbReference type="SAM" id="MobiDB-lite"/>
    </source>
</evidence>
<dbReference type="OrthoDB" id="17394at2759"/>
<dbReference type="RefSeq" id="XP_004359737.1">
    <property type="nucleotide sequence ID" value="XM_004359680.1"/>
</dbReference>
<accession>F4PUM2</accession>
<evidence type="ECO:0000313" key="5">
    <source>
        <dbReference type="Proteomes" id="UP000007797"/>
    </source>
</evidence>
<dbReference type="KEGG" id="dfa:DFA_01772"/>
<dbReference type="GO" id="GO:0001919">
    <property type="term" value="P:regulation of receptor recycling"/>
    <property type="evidence" value="ECO:0007669"/>
    <property type="project" value="TreeGrafter"/>
</dbReference>
<dbReference type="GO" id="GO:0005776">
    <property type="term" value="C:autophagosome"/>
    <property type="evidence" value="ECO:0007669"/>
    <property type="project" value="EnsemblProtists"/>
</dbReference>
<dbReference type="EMBL" id="GL883010">
    <property type="protein sequence ID" value="EGG21886.1"/>
    <property type="molecule type" value="Genomic_DNA"/>
</dbReference>
<evidence type="ECO:0000256" key="2">
    <source>
        <dbReference type="ARBA" id="ARBA00023288"/>
    </source>
</evidence>
<protein>
    <submittedName>
        <fullName evidence="4">Uncharacterized protein</fullName>
    </submittedName>
</protein>